<dbReference type="RefSeq" id="WP_021589083.1">
    <property type="nucleotide sequence ID" value="NZ_AWEY01000008.1"/>
</dbReference>
<sequence length="128" mass="14484">MKLQQLLLAYEFDEIMPAINQMFPGTSKYREPLQKAYDILTNMTPVASGKTIRYKIMDVPGGKGEQYMGANDADFRGSWEVSLGKEVSRERGVDLSDVEVLANCLVNLCFLGDYPREFETAHKALLKR</sequence>
<name>U2P8E4_9BACT</name>
<comment type="caution">
    <text evidence="1">The sequence shown here is derived from an EMBL/GenBank/DDBJ whole genome shotgun (WGS) entry which is preliminary data.</text>
</comment>
<dbReference type="EMBL" id="AWEY01000008">
    <property type="protein sequence ID" value="ERK39954.1"/>
    <property type="molecule type" value="Genomic_DNA"/>
</dbReference>
<evidence type="ECO:0000313" key="2">
    <source>
        <dbReference type="Proteomes" id="UP000016648"/>
    </source>
</evidence>
<protein>
    <submittedName>
        <fullName evidence="1">Uncharacterized protein</fullName>
    </submittedName>
</protein>
<dbReference type="AlphaFoldDB" id="U2P8E4"/>
<keyword evidence="2" id="KW-1185">Reference proteome</keyword>
<gene>
    <name evidence="1" type="ORF">HMPREF9135_0001</name>
</gene>
<accession>U2P8E4</accession>
<proteinExistence type="predicted"/>
<reference evidence="1 2" key="1">
    <citation type="submission" date="2013-08" db="EMBL/GenBank/DDBJ databases">
        <authorList>
            <person name="Durkin A.S."/>
            <person name="Haft D.R."/>
            <person name="McCorrison J."/>
            <person name="Torralba M."/>
            <person name="Gillis M."/>
            <person name="Haft D.H."/>
            <person name="Methe B."/>
            <person name="Sutton G."/>
            <person name="Nelson K.E."/>
        </authorList>
    </citation>
    <scope>NUCLEOTIDE SEQUENCE [LARGE SCALE GENOMIC DNA]</scope>
    <source>
        <strain evidence="1 2">F0067</strain>
    </source>
</reference>
<evidence type="ECO:0000313" key="1">
    <source>
        <dbReference type="EMBL" id="ERK39954.1"/>
    </source>
</evidence>
<dbReference type="Proteomes" id="UP000016648">
    <property type="component" value="Unassembled WGS sequence"/>
</dbReference>
<dbReference type="PATRIC" id="fig|1115809.3.peg.464"/>
<organism evidence="1 2">
    <name type="scientific">Segatella baroniae F0067</name>
    <dbReference type="NCBI Taxonomy" id="1115809"/>
    <lineage>
        <taxon>Bacteria</taxon>
        <taxon>Pseudomonadati</taxon>
        <taxon>Bacteroidota</taxon>
        <taxon>Bacteroidia</taxon>
        <taxon>Bacteroidales</taxon>
        <taxon>Prevotellaceae</taxon>
        <taxon>Segatella</taxon>
    </lineage>
</organism>